<keyword evidence="3 10" id="KW-0145">Chemotaxis</keyword>
<feature type="signal peptide" evidence="10">
    <location>
        <begin position="1"/>
        <end position="20"/>
    </location>
</feature>
<dbReference type="OrthoDB" id="9404618at2759"/>
<organism evidence="13 14">
    <name type="scientific">Octodon degus</name>
    <name type="common">Degu</name>
    <name type="synonym">Sciurus degus</name>
    <dbReference type="NCBI Taxonomy" id="10160"/>
    <lineage>
        <taxon>Eukaryota</taxon>
        <taxon>Metazoa</taxon>
        <taxon>Chordata</taxon>
        <taxon>Craniata</taxon>
        <taxon>Vertebrata</taxon>
        <taxon>Euteleostomi</taxon>
        <taxon>Mammalia</taxon>
        <taxon>Eutheria</taxon>
        <taxon>Euarchontoglires</taxon>
        <taxon>Glires</taxon>
        <taxon>Rodentia</taxon>
        <taxon>Hystricomorpha</taxon>
        <taxon>Octodontidae</taxon>
        <taxon>Octodon</taxon>
    </lineage>
</organism>
<dbReference type="InParanoid" id="A0A6P6DGX1"/>
<dbReference type="Pfam" id="PF00048">
    <property type="entry name" value="IL8"/>
    <property type="match status" value="1"/>
</dbReference>
<dbReference type="GO" id="GO:0008009">
    <property type="term" value="F:chemokine activity"/>
    <property type="evidence" value="ECO:0007669"/>
    <property type="project" value="InterPro"/>
</dbReference>
<comment type="subcellular location">
    <subcellularLocation>
        <location evidence="1 10">Secreted</location>
    </subcellularLocation>
</comment>
<dbReference type="GO" id="GO:0030335">
    <property type="term" value="P:positive regulation of cell migration"/>
    <property type="evidence" value="ECO:0007669"/>
    <property type="project" value="TreeGrafter"/>
</dbReference>
<dbReference type="InterPro" id="IPR000827">
    <property type="entry name" value="Chemokine_CC_CS"/>
</dbReference>
<accession>A0A6P6DGX1</accession>
<keyword evidence="13" id="KW-1185">Reference proteome</keyword>
<dbReference type="Proteomes" id="UP000515203">
    <property type="component" value="Unplaced"/>
</dbReference>
<dbReference type="SUPFAM" id="SSF54117">
    <property type="entry name" value="Interleukin 8-like chemokines"/>
    <property type="match status" value="1"/>
</dbReference>
<dbReference type="PROSITE" id="PS00472">
    <property type="entry name" value="SMALL_CYTOKINES_CC"/>
    <property type="match status" value="1"/>
</dbReference>
<keyword evidence="5 10" id="KW-0964">Secreted</keyword>
<comment type="subunit">
    <text evidence="9">Self-associates. Also heterodimer of MIP-1-alpha(4-69) and MIP-1-beta(3-69). Interacts with CCR1.</text>
</comment>
<dbReference type="SMART" id="SM00199">
    <property type="entry name" value="SCY"/>
    <property type="match status" value="1"/>
</dbReference>
<gene>
    <name evidence="14" type="primary">LOC111813109</name>
</gene>
<evidence type="ECO:0000256" key="10">
    <source>
        <dbReference type="RuleBase" id="RU361150"/>
    </source>
</evidence>
<evidence type="ECO:0000256" key="11">
    <source>
        <dbReference type="SAM" id="MobiDB-lite"/>
    </source>
</evidence>
<dbReference type="InterPro" id="IPR001811">
    <property type="entry name" value="Chemokine_IL8-like_dom"/>
</dbReference>
<dbReference type="PANTHER" id="PTHR12015">
    <property type="entry name" value="SMALL INDUCIBLE CYTOKINE A"/>
    <property type="match status" value="1"/>
</dbReference>
<dbReference type="GeneID" id="111813109"/>
<sequence length="114" mass="12574">MKALTVALVVFLCTMMLCSSEKVKIQNLPACCISFTSRPIPRKLVVAYFRTSSMCSTDGVIFLIKKGTSICANPRDSWVQDYIRDLEASSLNGPAGTRETFWKMDGQEDVTAAP</sequence>
<feature type="region of interest" description="Disordered" evidence="11">
    <location>
        <begin position="93"/>
        <end position="114"/>
    </location>
</feature>
<dbReference type="GO" id="GO:0048020">
    <property type="term" value="F:CCR chemokine receptor binding"/>
    <property type="evidence" value="ECO:0007669"/>
    <property type="project" value="TreeGrafter"/>
</dbReference>
<comment type="function">
    <text evidence="8">Monokine with inflammatory and chemokinetic properties. Binds to CCR1, CCR4 and CCR5. One of the major HIV-suppressive factors produced by CD8+ T-cells. Recombinant MIP-1-alpha induces a dose-dependent inhibition of different strains of HIV-1, HIV-2, and simian immunodeficiency virus (SIV).</text>
</comment>
<dbReference type="FunFam" id="2.40.50.40:FF:000002">
    <property type="entry name" value="C-C motif chemokine"/>
    <property type="match status" value="1"/>
</dbReference>
<evidence type="ECO:0000313" key="14">
    <source>
        <dbReference type="RefSeq" id="XP_023558873.1"/>
    </source>
</evidence>
<comment type="similarity">
    <text evidence="2 10">Belongs to the intercrine beta (chemokine CC) family.</text>
</comment>
<evidence type="ECO:0000256" key="9">
    <source>
        <dbReference type="ARBA" id="ARBA00046726"/>
    </source>
</evidence>
<dbReference type="InterPro" id="IPR036048">
    <property type="entry name" value="Interleukin_8-like_sf"/>
</dbReference>
<evidence type="ECO:0000256" key="2">
    <source>
        <dbReference type="ARBA" id="ARBA00010868"/>
    </source>
</evidence>
<keyword evidence="6 10" id="KW-0732">Signal</keyword>
<dbReference type="GO" id="GO:0005615">
    <property type="term" value="C:extracellular space"/>
    <property type="evidence" value="ECO:0007669"/>
    <property type="project" value="UniProtKB-KW"/>
</dbReference>
<evidence type="ECO:0000256" key="3">
    <source>
        <dbReference type="ARBA" id="ARBA00022500"/>
    </source>
</evidence>
<evidence type="ECO:0000256" key="1">
    <source>
        <dbReference type="ARBA" id="ARBA00004613"/>
    </source>
</evidence>
<feature type="chain" id="PRO_5028518428" description="C-C motif chemokine" evidence="10">
    <location>
        <begin position="21"/>
        <end position="114"/>
    </location>
</feature>
<evidence type="ECO:0000313" key="13">
    <source>
        <dbReference type="Proteomes" id="UP000515203"/>
    </source>
</evidence>
<dbReference type="CDD" id="cd00272">
    <property type="entry name" value="Chemokine_CC"/>
    <property type="match status" value="1"/>
</dbReference>
<dbReference type="GO" id="GO:0070098">
    <property type="term" value="P:chemokine-mediated signaling pathway"/>
    <property type="evidence" value="ECO:0007669"/>
    <property type="project" value="TreeGrafter"/>
</dbReference>
<keyword evidence="7" id="KW-1015">Disulfide bond</keyword>
<evidence type="ECO:0000256" key="7">
    <source>
        <dbReference type="ARBA" id="ARBA00023157"/>
    </source>
</evidence>
<evidence type="ECO:0000256" key="5">
    <source>
        <dbReference type="ARBA" id="ARBA00022525"/>
    </source>
</evidence>
<name>A0A6P6DGX1_OCTDE</name>
<protein>
    <recommendedName>
        <fullName evidence="10">C-C motif chemokine</fullName>
    </recommendedName>
</protein>
<dbReference type="GO" id="GO:0061844">
    <property type="term" value="P:antimicrobial humoral immune response mediated by antimicrobial peptide"/>
    <property type="evidence" value="ECO:0007669"/>
    <property type="project" value="TreeGrafter"/>
</dbReference>
<feature type="domain" description="Chemokine interleukin-8-like" evidence="12">
    <location>
        <begin position="28"/>
        <end position="86"/>
    </location>
</feature>
<evidence type="ECO:0000259" key="12">
    <source>
        <dbReference type="SMART" id="SM00199"/>
    </source>
</evidence>
<reference evidence="14" key="1">
    <citation type="submission" date="2025-08" db="UniProtKB">
        <authorList>
            <consortium name="RefSeq"/>
        </authorList>
    </citation>
    <scope>IDENTIFICATION</scope>
</reference>
<dbReference type="InterPro" id="IPR039809">
    <property type="entry name" value="Chemokine_b/g/d"/>
</dbReference>
<keyword evidence="4 10" id="KW-0202">Cytokine</keyword>
<evidence type="ECO:0000256" key="6">
    <source>
        <dbReference type="ARBA" id="ARBA00022729"/>
    </source>
</evidence>
<dbReference type="RefSeq" id="XP_023558873.1">
    <property type="nucleotide sequence ID" value="XM_023703105.1"/>
</dbReference>
<dbReference type="Gene3D" id="2.40.50.40">
    <property type="match status" value="1"/>
</dbReference>
<dbReference type="AlphaFoldDB" id="A0A6P6DGX1"/>
<dbReference type="GO" id="GO:0006954">
    <property type="term" value="P:inflammatory response"/>
    <property type="evidence" value="ECO:0007669"/>
    <property type="project" value="TreeGrafter"/>
</dbReference>
<evidence type="ECO:0000256" key="4">
    <source>
        <dbReference type="ARBA" id="ARBA00022514"/>
    </source>
</evidence>
<proteinExistence type="inferred from homology"/>
<evidence type="ECO:0000256" key="8">
    <source>
        <dbReference type="ARBA" id="ARBA00044740"/>
    </source>
</evidence>
<dbReference type="PANTHER" id="PTHR12015:SF183">
    <property type="entry name" value="C-C MOTIF CHEMOKINE 3"/>
    <property type="match status" value="1"/>
</dbReference>